<dbReference type="PROSITE" id="PS00028">
    <property type="entry name" value="ZINC_FINGER_C2H2_1"/>
    <property type="match status" value="4"/>
</dbReference>
<dbReference type="GO" id="GO:0005634">
    <property type="term" value="C:nucleus"/>
    <property type="evidence" value="ECO:0000318"/>
    <property type="project" value="GO_Central"/>
</dbReference>
<feature type="domain" description="C2H2-type" evidence="10">
    <location>
        <begin position="175"/>
        <end position="200"/>
    </location>
</feature>
<dbReference type="OrthoDB" id="427030at2759"/>
<dbReference type="InterPro" id="IPR013087">
    <property type="entry name" value="Znf_C2H2_type"/>
</dbReference>
<evidence type="ECO:0000256" key="9">
    <source>
        <dbReference type="SAM" id="MobiDB-lite"/>
    </source>
</evidence>
<feature type="region of interest" description="Disordered" evidence="9">
    <location>
        <begin position="215"/>
        <end position="261"/>
    </location>
</feature>
<dbReference type="PANTHER" id="PTHR46179:SF13">
    <property type="entry name" value="C2H2-TYPE DOMAIN-CONTAINING PROTEIN"/>
    <property type="match status" value="1"/>
</dbReference>
<dbReference type="SMART" id="SM00355">
    <property type="entry name" value="ZnF_C2H2"/>
    <property type="match status" value="7"/>
</dbReference>
<dbReference type="GO" id="GO:0006357">
    <property type="term" value="P:regulation of transcription by RNA polymerase II"/>
    <property type="evidence" value="ECO:0000318"/>
    <property type="project" value="GO_Central"/>
</dbReference>
<dbReference type="AlphaFoldDB" id="A0A1Y1I138"/>
<keyword evidence="12" id="KW-1185">Reference proteome</keyword>
<evidence type="ECO:0000256" key="3">
    <source>
        <dbReference type="ARBA" id="ARBA00022771"/>
    </source>
</evidence>
<evidence type="ECO:0000256" key="5">
    <source>
        <dbReference type="ARBA" id="ARBA00023015"/>
    </source>
</evidence>
<dbReference type="SUPFAM" id="SSF57667">
    <property type="entry name" value="beta-beta-alpha zinc fingers"/>
    <property type="match status" value="1"/>
</dbReference>
<evidence type="ECO:0000313" key="11">
    <source>
        <dbReference type="EMBL" id="GAQ84624.1"/>
    </source>
</evidence>
<keyword evidence="3 8" id="KW-0863">Zinc-finger</keyword>
<dbReference type="Pfam" id="PF00096">
    <property type="entry name" value="zf-C2H2"/>
    <property type="match status" value="2"/>
</dbReference>
<dbReference type="EMBL" id="DF237147">
    <property type="protein sequence ID" value="GAQ84624.1"/>
    <property type="molecule type" value="Genomic_DNA"/>
</dbReference>
<feature type="domain" description="C2H2-type" evidence="10">
    <location>
        <begin position="60"/>
        <end position="87"/>
    </location>
</feature>
<organism evidence="11 12">
    <name type="scientific">Klebsormidium nitens</name>
    <name type="common">Green alga</name>
    <name type="synonym">Ulothrix nitens</name>
    <dbReference type="NCBI Taxonomy" id="105231"/>
    <lineage>
        <taxon>Eukaryota</taxon>
        <taxon>Viridiplantae</taxon>
        <taxon>Streptophyta</taxon>
        <taxon>Klebsormidiophyceae</taxon>
        <taxon>Klebsormidiales</taxon>
        <taxon>Klebsormidiaceae</taxon>
        <taxon>Klebsormidium</taxon>
    </lineage>
</organism>
<proteinExistence type="predicted"/>
<dbReference type="STRING" id="105231.A0A1Y1I138"/>
<reference evidence="11 12" key="1">
    <citation type="journal article" date="2014" name="Nat. Commun.">
        <title>Klebsormidium flaccidum genome reveals primary factors for plant terrestrial adaptation.</title>
        <authorList>
            <person name="Hori K."/>
            <person name="Maruyama F."/>
            <person name="Fujisawa T."/>
            <person name="Togashi T."/>
            <person name="Yamamoto N."/>
            <person name="Seo M."/>
            <person name="Sato S."/>
            <person name="Yamada T."/>
            <person name="Mori H."/>
            <person name="Tajima N."/>
            <person name="Moriyama T."/>
            <person name="Ikeuchi M."/>
            <person name="Watanabe M."/>
            <person name="Wada H."/>
            <person name="Kobayashi K."/>
            <person name="Saito M."/>
            <person name="Masuda T."/>
            <person name="Sasaki-Sekimoto Y."/>
            <person name="Mashiguchi K."/>
            <person name="Awai K."/>
            <person name="Shimojima M."/>
            <person name="Masuda S."/>
            <person name="Iwai M."/>
            <person name="Nobusawa T."/>
            <person name="Narise T."/>
            <person name="Kondo S."/>
            <person name="Saito H."/>
            <person name="Sato R."/>
            <person name="Murakawa M."/>
            <person name="Ihara Y."/>
            <person name="Oshima-Yamada Y."/>
            <person name="Ohtaka K."/>
            <person name="Satoh M."/>
            <person name="Sonobe K."/>
            <person name="Ishii M."/>
            <person name="Ohtani R."/>
            <person name="Kanamori-Sato M."/>
            <person name="Honoki R."/>
            <person name="Miyazaki D."/>
            <person name="Mochizuki H."/>
            <person name="Umetsu J."/>
            <person name="Higashi K."/>
            <person name="Shibata D."/>
            <person name="Kamiya Y."/>
            <person name="Sato N."/>
            <person name="Nakamura Y."/>
            <person name="Tabata S."/>
            <person name="Ida S."/>
            <person name="Kurokawa K."/>
            <person name="Ohta H."/>
        </authorList>
    </citation>
    <scope>NUCLEOTIDE SEQUENCE [LARGE SCALE GENOMIC DNA]</scope>
    <source>
        <strain evidence="11 12">NIES-2285</strain>
    </source>
</reference>
<evidence type="ECO:0000256" key="7">
    <source>
        <dbReference type="ARBA" id="ARBA00023242"/>
    </source>
</evidence>
<dbReference type="GO" id="GO:0008270">
    <property type="term" value="F:zinc ion binding"/>
    <property type="evidence" value="ECO:0007669"/>
    <property type="project" value="UniProtKB-KW"/>
</dbReference>
<evidence type="ECO:0000259" key="10">
    <source>
        <dbReference type="PROSITE" id="PS50157"/>
    </source>
</evidence>
<feature type="compositionally biased region" description="Low complexity" evidence="9">
    <location>
        <begin position="233"/>
        <end position="250"/>
    </location>
</feature>
<evidence type="ECO:0000256" key="2">
    <source>
        <dbReference type="ARBA" id="ARBA00022723"/>
    </source>
</evidence>
<feature type="region of interest" description="Disordered" evidence="9">
    <location>
        <begin position="1"/>
        <end position="54"/>
    </location>
</feature>
<keyword evidence="6" id="KW-0804">Transcription</keyword>
<keyword evidence="5" id="KW-0805">Transcription regulation</keyword>
<evidence type="ECO:0000256" key="4">
    <source>
        <dbReference type="ARBA" id="ARBA00022833"/>
    </source>
</evidence>
<evidence type="ECO:0000256" key="6">
    <source>
        <dbReference type="ARBA" id="ARBA00023163"/>
    </source>
</evidence>
<sequence>MGPVKHEDGGDSTDGGDGTDSGRLRKKSLRGASGKAACSLRLEQQQPEEEQVGTSSERQHICEVCAIAFSKPAHLRQHLVIHTGQRPFPCPHAGCARTFKRQDHLRRHLLSHSQPVLPCPIPGCPVTCSLPDNLRAHVKRHQAACFRCSEPECTFETAFKRQLWEHTRSCHASGHMCQEPGCSKRFKFRSLLTAHQASVHGFTANRAAPLVSNIGASSNTNRGPGCKDAQECSTPRPGDSGRSSSGAATSTDEEAGSGPPGLACPVPGCTAQFRLRRSLKQHLTVAHLKEARHPCSTAGCPASFFTEADRARHSATKHPPAGVGVATGGASQSGMQAARQRPSIASILDQPTFADPI</sequence>
<protein>
    <recommendedName>
        <fullName evidence="10">C2H2-type domain-containing protein</fullName>
    </recommendedName>
</protein>
<name>A0A1Y1I138_KLENI</name>
<dbReference type="Gene3D" id="3.30.160.60">
    <property type="entry name" value="Classic Zinc Finger"/>
    <property type="match status" value="3"/>
</dbReference>
<dbReference type="OMA" id="CPYDNCH"/>
<keyword evidence="2" id="KW-0479">Metal-binding</keyword>
<dbReference type="InterPro" id="IPR051061">
    <property type="entry name" value="Zinc_finger_trans_reg"/>
</dbReference>
<keyword evidence="4" id="KW-0862">Zinc</keyword>
<dbReference type="PANTHER" id="PTHR46179">
    <property type="entry name" value="ZINC FINGER PROTEIN"/>
    <property type="match status" value="1"/>
</dbReference>
<dbReference type="InterPro" id="IPR036236">
    <property type="entry name" value="Znf_C2H2_sf"/>
</dbReference>
<evidence type="ECO:0000313" key="12">
    <source>
        <dbReference type="Proteomes" id="UP000054558"/>
    </source>
</evidence>
<evidence type="ECO:0000256" key="1">
    <source>
        <dbReference type="ARBA" id="ARBA00004123"/>
    </source>
</evidence>
<dbReference type="Proteomes" id="UP000054558">
    <property type="component" value="Unassembled WGS sequence"/>
</dbReference>
<accession>A0A1Y1I138</accession>
<keyword evidence="7" id="KW-0539">Nucleus</keyword>
<evidence type="ECO:0000256" key="8">
    <source>
        <dbReference type="PROSITE-ProRule" id="PRU00042"/>
    </source>
</evidence>
<comment type="subcellular location">
    <subcellularLocation>
        <location evidence="1">Nucleus</location>
    </subcellularLocation>
</comment>
<feature type="domain" description="C2H2-type" evidence="10">
    <location>
        <begin position="88"/>
        <end position="113"/>
    </location>
</feature>
<gene>
    <name evidence="11" type="ORF">KFL_001980060</name>
</gene>
<dbReference type="PROSITE" id="PS50157">
    <property type="entry name" value="ZINC_FINGER_C2H2_2"/>
    <property type="match status" value="3"/>
</dbReference>